<gene>
    <name evidence="1" type="ORF">CEXT_565671</name>
</gene>
<keyword evidence="2" id="KW-1185">Reference proteome</keyword>
<sequence>MAQPFENVRLACVRERKQMKLLLRGRRQGWREKAGKGRGMSEFFCSKFDFSSTGRESGERISSTKFALLIRVAHLQREKKNRVSLRASVTERTVTEYEKGNFWERSFGLCAREEANEITSREREDREGRKGDVGILLLEI</sequence>
<evidence type="ECO:0000313" key="2">
    <source>
        <dbReference type="Proteomes" id="UP001054945"/>
    </source>
</evidence>
<proteinExistence type="predicted"/>
<evidence type="ECO:0000313" key="1">
    <source>
        <dbReference type="EMBL" id="GIY67774.1"/>
    </source>
</evidence>
<dbReference type="AlphaFoldDB" id="A0AAV4VDS9"/>
<name>A0AAV4VDS9_CAEEX</name>
<reference evidence="1 2" key="1">
    <citation type="submission" date="2021-06" db="EMBL/GenBank/DDBJ databases">
        <title>Caerostris extrusa draft genome.</title>
        <authorList>
            <person name="Kono N."/>
            <person name="Arakawa K."/>
        </authorList>
    </citation>
    <scope>NUCLEOTIDE SEQUENCE [LARGE SCALE GENOMIC DNA]</scope>
</reference>
<organism evidence="1 2">
    <name type="scientific">Caerostris extrusa</name>
    <name type="common">Bark spider</name>
    <name type="synonym">Caerostris bankana</name>
    <dbReference type="NCBI Taxonomy" id="172846"/>
    <lineage>
        <taxon>Eukaryota</taxon>
        <taxon>Metazoa</taxon>
        <taxon>Ecdysozoa</taxon>
        <taxon>Arthropoda</taxon>
        <taxon>Chelicerata</taxon>
        <taxon>Arachnida</taxon>
        <taxon>Araneae</taxon>
        <taxon>Araneomorphae</taxon>
        <taxon>Entelegynae</taxon>
        <taxon>Araneoidea</taxon>
        <taxon>Araneidae</taxon>
        <taxon>Caerostris</taxon>
    </lineage>
</organism>
<dbReference type="Proteomes" id="UP001054945">
    <property type="component" value="Unassembled WGS sequence"/>
</dbReference>
<protein>
    <submittedName>
        <fullName evidence="1">Uncharacterized protein</fullName>
    </submittedName>
</protein>
<dbReference type="EMBL" id="BPLR01014280">
    <property type="protein sequence ID" value="GIY67774.1"/>
    <property type="molecule type" value="Genomic_DNA"/>
</dbReference>
<comment type="caution">
    <text evidence="1">The sequence shown here is derived from an EMBL/GenBank/DDBJ whole genome shotgun (WGS) entry which is preliminary data.</text>
</comment>
<accession>A0AAV4VDS9</accession>